<evidence type="ECO:0000313" key="2">
    <source>
        <dbReference type="Proteomes" id="UP000739538"/>
    </source>
</evidence>
<protein>
    <submittedName>
        <fullName evidence="1">Uncharacterized protein</fullName>
    </submittedName>
</protein>
<sequence>MKKIDVPRSLRLARWPFRAVALSIFVIGFLGIHGCSDDNPADPGPGETCDHFDADGVVLEAEGETVVSQWEGDVSGEVELELEESRAISVVFLDPDSTRGVPADACEDQYLEVTVDDESIATVNLDAPDGRWSFTITGASEGETSIRVRIIHVDHSDFTSLELPVVVGDEVPIEGFRIMDGATMLVEQVEGVLSGEIELEPDGSLGPLDVVFLDPEGNVVTPEEGATLSFTVADPSIATVTQAGLGDYSFQLDAVDEGETSFTFSLLHMGHSDFDSEPVPVVVGEALSPEAALVREGTNPLTFWNYDPDRGPGRVQGGIVVEVGTTRPGLTVAWLGPFDSGYANDKREEIALSSGYEMSVSVADQGIATATPVSGHPFQIDVQGVSVGTTTVTCELRADGNVVLTTGAFPIEVVPDPAALTVQDHYLNLGGAWTVIVQDGAVV</sequence>
<gene>
    <name evidence="1" type="ORF">KDA27_27200</name>
</gene>
<organism evidence="1 2">
    <name type="scientific">Eiseniibacteriota bacterium</name>
    <dbReference type="NCBI Taxonomy" id="2212470"/>
    <lineage>
        <taxon>Bacteria</taxon>
        <taxon>Candidatus Eiseniibacteriota</taxon>
    </lineage>
</organism>
<evidence type="ECO:0000313" key="1">
    <source>
        <dbReference type="EMBL" id="MCA9759512.1"/>
    </source>
</evidence>
<dbReference type="Proteomes" id="UP000739538">
    <property type="component" value="Unassembled WGS sequence"/>
</dbReference>
<dbReference type="AlphaFoldDB" id="A0A956NHI6"/>
<accession>A0A956NHI6</accession>
<reference evidence="1" key="1">
    <citation type="submission" date="2020-04" db="EMBL/GenBank/DDBJ databases">
        <authorList>
            <person name="Zhang T."/>
        </authorList>
    </citation>
    <scope>NUCLEOTIDE SEQUENCE</scope>
    <source>
        <strain evidence="1">HKST-UBA02</strain>
    </source>
</reference>
<feature type="non-terminal residue" evidence="1">
    <location>
        <position position="443"/>
    </location>
</feature>
<proteinExistence type="predicted"/>
<dbReference type="EMBL" id="JAGQHS010000371">
    <property type="protein sequence ID" value="MCA9759512.1"/>
    <property type="molecule type" value="Genomic_DNA"/>
</dbReference>
<name>A0A956NHI6_UNCEI</name>
<comment type="caution">
    <text evidence="1">The sequence shown here is derived from an EMBL/GenBank/DDBJ whole genome shotgun (WGS) entry which is preliminary data.</text>
</comment>
<reference evidence="1" key="2">
    <citation type="journal article" date="2021" name="Microbiome">
        <title>Successional dynamics and alternative stable states in a saline activated sludge microbial community over 9 years.</title>
        <authorList>
            <person name="Wang Y."/>
            <person name="Ye J."/>
            <person name="Ju F."/>
            <person name="Liu L."/>
            <person name="Boyd J.A."/>
            <person name="Deng Y."/>
            <person name="Parks D.H."/>
            <person name="Jiang X."/>
            <person name="Yin X."/>
            <person name="Woodcroft B.J."/>
            <person name="Tyson G.W."/>
            <person name="Hugenholtz P."/>
            <person name="Polz M.F."/>
            <person name="Zhang T."/>
        </authorList>
    </citation>
    <scope>NUCLEOTIDE SEQUENCE</scope>
    <source>
        <strain evidence="1">HKST-UBA02</strain>
    </source>
</reference>